<reference evidence="2" key="1">
    <citation type="journal article" date="2023" name="Front. Plant Sci.">
        <title>Chromosomal-level genome assembly of Melastoma candidum provides insights into trichome evolution.</title>
        <authorList>
            <person name="Zhong Y."/>
            <person name="Wu W."/>
            <person name="Sun C."/>
            <person name="Zou P."/>
            <person name="Liu Y."/>
            <person name="Dai S."/>
            <person name="Zhou R."/>
        </authorList>
    </citation>
    <scope>NUCLEOTIDE SEQUENCE [LARGE SCALE GENOMIC DNA]</scope>
</reference>
<proteinExistence type="predicted"/>
<dbReference type="Proteomes" id="UP001057402">
    <property type="component" value="Chromosome 9"/>
</dbReference>
<accession>A0ACB9MNB3</accession>
<gene>
    <name evidence="1" type="ORF">MLD38_030974</name>
</gene>
<protein>
    <submittedName>
        <fullName evidence="1">Uncharacterized protein</fullName>
    </submittedName>
</protein>
<evidence type="ECO:0000313" key="1">
    <source>
        <dbReference type="EMBL" id="KAI4325589.1"/>
    </source>
</evidence>
<keyword evidence="2" id="KW-1185">Reference proteome</keyword>
<organism evidence="1 2">
    <name type="scientific">Melastoma candidum</name>
    <dbReference type="NCBI Taxonomy" id="119954"/>
    <lineage>
        <taxon>Eukaryota</taxon>
        <taxon>Viridiplantae</taxon>
        <taxon>Streptophyta</taxon>
        <taxon>Embryophyta</taxon>
        <taxon>Tracheophyta</taxon>
        <taxon>Spermatophyta</taxon>
        <taxon>Magnoliopsida</taxon>
        <taxon>eudicotyledons</taxon>
        <taxon>Gunneridae</taxon>
        <taxon>Pentapetalae</taxon>
        <taxon>rosids</taxon>
        <taxon>malvids</taxon>
        <taxon>Myrtales</taxon>
        <taxon>Melastomataceae</taxon>
        <taxon>Melastomatoideae</taxon>
        <taxon>Melastomateae</taxon>
        <taxon>Melastoma</taxon>
    </lineage>
</organism>
<sequence length="560" mass="60535">MTIEDFDAQALSDKLSKLNSSQQSIESLSQWCLSHRKKAKDIVETWDKLFKSSQKDKRISFLYLSNDILQNSRRQGSEFVNEFWKVLPAALRLVNSGDEHGKKVAARLVDIWEERKVFGSRGRGLKNEMLGKDPHQLSVSNGKASNPIKIVKRDPNTLRVKLSVGDAPEKILTAFHLVFDERSTEEAALNKCNVAGTSIGKIEEDAESLLIQGSQEGEILMNDLHEQEAILKQCIAQLENAEAARAALAAQLRDALSEQELKTDLIRIHLQSARAQVDQANNLRRRLASPTASVPMPPTSIQVAERPRMKDQNLSIGQSANLASMSQLAQTMMSSITSSKSTEEENKKAAVAAVAAKLSASSSSALMLSSVLSSLVAEEVALNGGGQKTAGLSTTVPVFPPEKKPRLEKDSATSSYFAPLQPQPPKLSMPLLPPASMQLTSQSSQIQPSFASPPPPPPLPPQLSGQSSGLSGNQFLQSAGLASGVMPFQYGANLPPPPPLPPHISKGLARPGLQPPQKPQADQPLQQQQQPGTGGYYQPQGVGFFGRSHQAAAQQSVPRQ</sequence>
<evidence type="ECO:0000313" key="2">
    <source>
        <dbReference type="Proteomes" id="UP001057402"/>
    </source>
</evidence>
<dbReference type="EMBL" id="CM042888">
    <property type="protein sequence ID" value="KAI4325589.1"/>
    <property type="molecule type" value="Genomic_DNA"/>
</dbReference>
<name>A0ACB9MNB3_9MYRT</name>
<comment type="caution">
    <text evidence="1">The sequence shown here is derived from an EMBL/GenBank/DDBJ whole genome shotgun (WGS) entry which is preliminary data.</text>
</comment>